<feature type="domain" description="HTH hxlR-type" evidence="4">
    <location>
        <begin position="14"/>
        <end position="112"/>
    </location>
</feature>
<dbReference type="InterPro" id="IPR036388">
    <property type="entry name" value="WH-like_DNA-bd_sf"/>
</dbReference>
<dbReference type="PANTHER" id="PTHR33204:SF18">
    <property type="entry name" value="TRANSCRIPTIONAL REGULATORY PROTEIN"/>
    <property type="match status" value="1"/>
</dbReference>
<dbReference type="Gene3D" id="3.30.1050.10">
    <property type="entry name" value="SCP2 sterol-binding domain"/>
    <property type="match status" value="1"/>
</dbReference>
<organism evidence="5 6">
    <name type="scientific">Sphingomonas longa</name>
    <dbReference type="NCBI Taxonomy" id="2778730"/>
    <lineage>
        <taxon>Bacteria</taxon>
        <taxon>Pseudomonadati</taxon>
        <taxon>Pseudomonadota</taxon>
        <taxon>Alphaproteobacteria</taxon>
        <taxon>Sphingomonadales</taxon>
        <taxon>Sphingomonadaceae</taxon>
        <taxon>Sphingomonas</taxon>
    </lineage>
</organism>
<dbReference type="SUPFAM" id="SSF46785">
    <property type="entry name" value="Winged helix' DNA-binding domain"/>
    <property type="match status" value="1"/>
</dbReference>
<name>A0ABS2D5L6_9SPHN</name>
<evidence type="ECO:0000256" key="1">
    <source>
        <dbReference type="ARBA" id="ARBA00023015"/>
    </source>
</evidence>
<dbReference type="EMBL" id="JAFEMC010000002">
    <property type="protein sequence ID" value="MBM6576163.1"/>
    <property type="molecule type" value="Genomic_DNA"/>
</dbReference>
<dbReference type="Gene3D" id="1.10.10.10">
    <property type="entry name" value="Winged helix-like DNA-binding domain superfamily/Winged helix DNA-binding domain"/>
    <property type="match status" value="1"/>
</dbReference>
<dbReference type="InterPro" id="IPR029229">
    <property type="entry name" value="Alkyl_sulf_C"/>
</dbReference>
<dbReference type="InterPro" id="IPR036527">
    <property type="entry name" value="SCP2_sterol-bd_dom_sf"/>
</dbReference>
<dbReference type="PROSITE" id="PS51118">
    <property type="entry name" value="HTH_HXLR"/>
    <property type="match status" value="1"/>
</dbReference>
<evidence type="ECO:0000259" key="4">
    <source>
        <dbReference type="PROSITE" id="PS51118"/>
    </source>
</evidence>
<dbReference type="PANTHER" id="PTHR33204">
    <property type="entry name" value="TRANSCRIPTIONAL REGULATOR, MARR FAMILY"/>
    <property type="match status" value="1"/>
</dbReference>
<dbReference type="RefSeq" id="WP_204197456.1">
    <property type="nucleotide sequence ID" value="NZ_JAFEMC010000002.1"/>
</dbReference>
<keyword evidence="1" id="KW-0805">Transcription regulation</keyword>
<keyword evidence="3" id="KW-0804">Transcription</keyword>
<comment type="caution">
    <text evidence="5">The sequence shown here is derived from an EMBL/GenBank/DDBJ whole genome shotgun (WGS) entry which is preliminary data.</text>
</comment>
<keyword evidence="2" id="KW-0238">DNA-binding</keyword>
<dbReference type="InterPro" id="IPR036390">
    <property type="entry name" value="WH_DNA-bd_sf"/>
</dbReference>
<evidence type="ECO:0000313" key="6">
    <source>
        <dbReference type="Proteomes" id="UP000763641"/>
    </source>
</evidence>
<gene>
    <name evidence="5" type="ORF">ILT43_07250</name>
</gene>
<proteinExistence type="predicted"/>
<evidence type="ECO:0000256" key="3">
    <source>
        <dbReference type="ARBA" id="ARBA00023163"/>
    </source>
</evidence>
<dbReference type="InterPro" id="IPR002577">
    <property type="entry name" value="HTH_HxlR"/>
</dbReference>
<evidence type="ECO:0000256" key="2">
    <source>
        <dbReference type="ARBA" id="ARBA00023125"/>
    </source>
</evidence>
<dbReference type="Proteomes" id="UP000763641">
    <property type="component" value="Unassembled WGS sequence"/>
</dbReference>
<dbReference type="Pfam" id="PF01638">
    <property type="entry name" value="HxlR"/>
    <property type="match status" value="1"/>
</dbReference>
<reference evidence="5 6" key="1">
    <citation type="submission" date="2020-12" db="EMBL/GenBank/DDBJ databases">
        <title>Sphingomonas sp.</title>
        <authorList>
            <person name="Kim M.K."/>
        </authorList>
    </citation>
    <scope>NUCLEOTIDE SEQUENCE [LARGE SCALE GENOMIC DNA]</scope>
    <source>
        <strain evidence="5 6">BT552</strain>
    </source>
</reference>
<sequence>MRSEKITRWYDDACGTAHALELLGERWSILVVRELMFGPRRFGDLRGGLPGISANILTQRLAGLEAAGVLRRRLLPPPAGVQVYELTPWGYESEPIMQTLGRWAARSPDHDPTLPFSAASAMMSLRTMLDVGKARSMTATIGFRFDTDSFVARLANGELPIARSDEPADVTLDTDPVTMAALVYGKWPLAEAEAAGAVRVTGDRVTWDRFVTLFALPSKVSVE</sequence>
<evidence type="ECO:0000313" key="5">
    <source>
        <dbReference type="EMBL" id="MBM6576163.1"/>
    </source>
</evidence>
<dbReference type="Pfam" id="PF14864">
    <property type="entry name" value="Alkyl_sulf_C"/>
    <property type="match status" value="1"/>
</dbReference>
<keyword evidence="6" id="KW-1185">Reference proteome</keyword>
<dbReference type="SUPFAM" id="SSF55718">
    <property type="entry name" value="SCP-like"/>
    <property type="match status" value="1"/>
</dbReference>
<accession>A0ABS2D5L6</accession>
<protein>
    <submittedName>
        <fullName evidence="5">Transcriptional regulator</fullName>
    </submittedName>
</protein>